<name>A0ABR0JBV7_9EURO</name>
<organism evidence="7 8">
    <name type="scientific">Exophiala sideris</name>
    <dbReference type="NCBI Taxonomy" id="1016849"/>
    <lineage>
        <taxon>Eukaryota</taxon>
        <taxon>Fungi</taxon>
        <taxon>Dikarya</taxon>
        <taxon>Ascomycota</taxon>
        <taxon>Pezizomycotina</taxon>
        <taxon>Eurotiomycetes</taxon>
        <taxon>Chaetothyriomycetidae</taxon>
        <taxon>Chaetothyriales</taxon>
        <taxon>Herpotrichiellaceae</taxon>
        <taxon>Exophiala</taxon>
    </lineage>
</organism>
<dbReference type="InterPro" id="IPR036390">
    <property type="entry name" value="WH_DNA-bd_sf"/>
</dbReference>
<keyword evidence="8" id="KW-1185">Reference proteome</keyword>
<dbReference type="Pfam" id="PF05158">
    <property type="entry name" value="RNA_pol_Rpc34"/>
    <property type="match status" value="1"/>
</dbReference>
<gene>
    <name evidence="7" type="primary">RPC34</name>
    <name evidence="7" type="ORF">LTR69_005365</name>
</gene>
<dbReference type="SUPFAM" id="SSF46785">
    <property type="entry name" value="Winged helix' DNA-binding domain"/>
    <property type="match status" value="1"/>
</dbReference>
<evidence type="ECO:0000256" key="3">
    <source>
        <dbReference type="ARBA" id="ARBA00022478"/>
    </source>
</evidence>
<evidence type="ECO:0000313" key="7">
    <source>
        <dbReference type="EMBL" id="KAK5060766.1"/>
    </source>
</evidence>
<sequence length="462" mass="51767">MAPPKINASPAPGPSGRGDRNRIAEALYDWCRNNHDYGHVFLQNELLDADIVPNRDVQILLSAVQYLVQGQRFRLHDTSGGTIGWELVDPDIAKNYTGLTRDELMVIYAIEAAGSAGIWTKTIKFKSSLAPGLLDRVYKKLETKGLIKPMKHVKNPGRKMYILAGLDPSEEATGGAWFSEGHLDVGLVDTISNLVEHFVSTRSWQVVEEEDDDDDDEDDAPRSPTQKRKAPSSGFEDRSDQKAKAAKTHDGHHKAKAPKQTKFQPFPTDYRGYPTVREVTRHITNTGVTVTGMPQNAISQLLDVMVYDDRLFKMHRDPTGDEFPDDPSTNTITMFRSFKTPLALKEQHMLEKRMASTTHESVRKAAYRQQELEEIGYGGSSEVPCMRCPVFEICGDGGPVNVVTCKYWDEWYLKIAELQKPSSKDKPKSKSKDHHSGLQGNDPSVTNREAARIEIDLDPEES</sequence>
<evidence type="ECO:0000256" key="1">
    <source>
        <dbReference type="ARBA" id="ARBA00004123"/>
    </source>
</evidence>
<proteinExistence type="inferred from homology"/>
<feature type="region of interest" description="Disordered" evidence="6">
    <location>
        <begin position="205"/>
        <end position="270"/>
    </location>
</feature>
<keyword evidence="3" id="KW-0240">DNA-directed RNA polymerase</keyword>
<dbReference type="EMBL" id="JAVRRF010000010">
    <property type="protein sequence ID" value="KAK5060766.1"/>
    <property type="molecule type" value="Genomic_DNA"/>
</dbReference>
<dbReference type="InterPro" id="IPR007832">
    <property type="entry name" value="RNA_pol_Rpc34"/>
</dbReference>
<keyword evidence="4" id="KW-0804">Transcription</keyword>
<dbReference type="Proteomes" id="UP001345691">
    <property type="component" value="Unassembled WGS sequence"/>
</dbReference>
<feature type="compositionally biased region" description="Basic residues" evidence="6">
    <location>
        <begin position="250"/>
        <end position="259"/>
    </location>
</feature>
<feature type="compositionally biased region" description="Basic and acidic residues" evidence="6">
    <location>
        <begin position="422"/>
        <end position="436"/>
    </location>
</feature>
<evidence type="ECO:0000256" key="2">
    <source>
        <dbReference type="ARBA" id="ARBA00011038"/>
    </source>
</evidence>
<evidence type="ECO:0000256" key="4">
    <source>
        <dbReference type="ARBA" id="ARBA00023163"/>
    </source>
</evidence>
<keyword evidence="5" id="KW-0539">Nucleus</keyword>
<dbReference type="PANTHER" id="PTHR12780">
    <property type="entry name" value="RNA POLYMERASE III DNA DIRECTED , 39KD SUBUNIT-RELATED"/>
    <property type="match status" value="1"/>
</dbReference>
<feature type="compositionally biased region" description="Basic and acidic residues" evidence="6">
    <location>
        <begin position="235"/>
        <end position="249"/>
    </location>
</feature>
<comment type="caution">
    <text evidence="7">The sequence shown here is derived from an EMBL/GenBank/DDBJ whole genome shotgun (WGS) entry which is preliminary data.</text>
</comment>
<reference evidence="7 8" key="1">
    <citation type="submission" date="2023-08" db="EMBL/GenBank/DDBJ databases">
        <title>Black Yeasts Isolated from many extreme environments.</title>
        <authorList>
            <person name="Coleine C."/>
            <person name="Stajich J.E."/>
            <person name="Selbmann L."/>
        </authorList>
    </citation>
    <scope>NUCLEOTIDE SEQUENCE [LARGE SCALE GENOMIC DNA]</scope>
    <source>
        <strain evidence="7 8">CCFEE 6328</strain>
    </source>
</reference>
<comment type="subcellular location">
    <subcellularLocation>
        <location evidence="1">Nucleus</location>
    </subcellularLocation>
</comment>
<dbReference type="InterPro" id="IPR016049">
    <property type="entry name" value="RNA_pol_Rpc34-like"/>
</dbReference>
<evidence type="ECO:0000256" key="6">
    <source>
        <dbReference type="SAM" id="MobiDB-lite"/>
    </source>
</evidence>
<evidence type="ECO:0000313" key="8">
    <source>
        <dbReference type="Proteomes" id="UP001345691"/>
    </source>
</evidence>
<dbReference type="InterPro" id="IPR036388">
    <property type="entry name" value="WH-like_DNA-bd_sf"/>
</dbReference>
<accession>A0ABR0JBV7</accession>
<feature type="region of interest" description="Disordered" evidence="6">
    <location>
        <begin position="419"/>
        <end position="462"/>
    </location>
</feature>
<feature type="compositionally biased region" description="Polar residues" evidence="6">
    <location>
        <begin position="438"/>
        <end position="447"/>
    </location>
</feature>
<dbReference type="Gene3D" id="1.10.10.10">
    <property type="entry name" value="Winged helix-like DNA-binding domain superfamily/Winged helix DNA-binding domain"/>
    <property type="match status" value="1"/>
</dbReference>
<comment type="similarity">
    <text evidence="2">Belongs to the eukaryotic RPC34/RPC39 RNA polymerase subunit family.</text>
</comment>
<protein>
    <submittedName>
        <fullName evidence="7">34-kDa subunit of RNA polymerase III (C)</fullName>
    </submittedName>
</protein>
<evidence type="ECO:0000256" key="5">
    <source>
        <dbReference type="ARBA" id="ARBA00023242"/>
    </source>
</evidence>
<feature type="compositionally biased region" description="Acidic residues" evidence="6">
    <location>
        <begin position="207"/>
        <end position="219"/>
    </location>
</feature>